<name>A0A2S2E472_9ALTE</name>
<evidence type="ECO:0000256" key="5">
    <source>
        <dbReference type="ARBA" id="ARBA00022741"/>
    </source>
</evidence>
<dbReference type="NCBIfam" id="TIGR04271">
    <property type="entry name" value="ThiI_C_thiazole"/>
    <property type="match status" value="1"/>
</dbReference>
<dbReference type="SUPFAM" id="SSF52821">
    <property type="entry name" value="Rhodanese/Cell cycle control phosphatase"/>
    <property type="match status" value="1"/>
</dbReference>
<dbReference type="GO" id="GO:0000049">
    <property type="term" value="F:tRNA binding"/>
    <property type="evidence" value="ECO:0007669"/>
    <property type="project" value="UniProtKB-UniRule"/>
</dbReference>
<feature type="disulfide bond" description="Redox-active" evidence="11">
    <location>
        <begin position="362"/>
        <end position="474"/>
    </location>
</feature>
<dbReference type="SUPFAM" id="SSF143437">
    <property type="entry name" value="THUMP domain-like"/>
    <property type="match status" value="1"/>
</dbReference>
<evidence type="ECO:0000259" key="12">
    <source>
        <dbReference type="PROSITE" id="PS50206"/>
    </source>
</evidence>
<dbReference type="Gene3D" id="3.40.50.620">
    <property type="entry name" value="HUPs"/>
    <property type="match status" value="1"/>
</dbReference>
<protein>
    <recommendedName>
        <fullName evidence="11">tRNA sulfurtransferase</fullName>
        <ecNumber evidence="11">2.8.1.4</ecNumber>
    </recommendedName>
    <alternativeName>
        <fullName evidence="11">Sulfur carrier protein ThiS sulfurtransferase</fullName>
    </alternativeName>
    <alternativeName>
        <fullName evidence="11">Thiamine biosynthesis protein ThiI</fullName>
    </alternativeName>
    <alternativeName>
        <fullName evidence="11">tRNA 4-thiouridine synthase</fullName>
    </alternativeName>
</protein>
<keyword evidence="9 11" id="KW-1015">Disulfide bond</keyword>
<dbReference type="Pfam" id="PF22025">
    <property type="entry name" value="ThiI_fer"/>
    <property type="match status" value="1"/>
</dbReference>
<comment type="catalytic activity">
    <reaction evidence="11">
        <text>[ThiS sulfur-carrier protein]-C-terminal Gly-Gly-AMP + S-sulfanyl-L-cysteinyl-[cysteine desulfurase] + AH2 = [ThiS sulfur-carrier protein]-C-terminal-Gly-aminoethanethioate + L-cysteinyl-[cysteine desulfurase] + A + AMP + 2 H(+)</text>
        <dbReference type="Rhea" id="RHEA:43340"/>
        <dbReference type="Rhea" id="RHEA-COMP:12157"/>
        <dbReference type="Rhea" id="RHEA-COMP:12158"/>
        <dbReference type="Rhea" id="RHEA-COMP:12910"/>
        <dbReference type="Rhea" id="RHEA-COMP:19908"/>
        <dbReference type="ChEBI" id="CHEBI:13193"/>
        <dbReference type="ChEBI" id="CHEBI:15378"/>
        <dbReference type="ChEBI" id="CHEBI:17499"/>
        <dbReference type="ChEBI" id="CHEBI:29950"/>
        <dbReference type="ChEBI" id="CHEBI:61963"/>
        <dbReference type="ChEBI" id="CHEBI:90618"/>
        <dbReference type="ChEBI" id="CHEBI:232372"/>
        <dbReference type="ChEBI" id="CHEBI:456215"/>
    </reaction>
</comment>
<evidence type="ECO:0000256" key="4">
    <source>
        <dbReference type="ARBA" id="ARBA00022679"/>
    </source>
</evidence>
<dbReference type="PANTHER" id="PTHR43209">
    <property type="entry name" value="TRNA SULFURTRANSFERASE"/>
    <property type="match status" value="1"/>
</dbReference>
<dbReference type="GO" id="GO:0009228">
    <property type="term" value="P:thiamine biosynthetic process"/>
    <property type="evidence" value="ECO:0007669"/>
    <property type="project" value="UniProtKB-KW"/>
</dbReference>
<keyword evidence="8 11" id="KW-0784">Thiamine biosynthesis</keyword>
<keyword evidence="5 11" id="KW-0547">Nucleotide-binding</keyword>
<evidence type="ECO:0000256" key="8">
    <source>
        <dbReference type="ARBA" id="ARBA00022977"/>
    </source>
</evidence>
<dbReference type="InterPro" id="IPR001763">
    <property type="entry name" value="Rhodanese-like_dom"/>
</dbReference>
<feature type="active site" description="Cysteine persulfide intermediate" evidence="11">
    <location>
        <position position="474"/>
    </location>
</feature>
<evidence type="ECO:0000256" key="2">
    <source>
        <dbReference type="ARBA" id="ARBA00022490"/>
    </source>
</evidence>
<dbReference type="GO" id="GO:0005524">
    <property type="term" value="F:ATP binding"/>
    <property type="evidence" value="ECO:0007669"/>
    <property type="project" value="UniProtKB-UniRule"/>
</dbReference>
<dbReference type="PROSITE" id="PS50206">
    <property type="entry name" value="RHODANESE_3"/>
    <property type="match status" value="1"/>
</dbReference>
<keyword evidence="7 11" id="KW-0694">RNA-binding</keyword>
<dbReference type="InterPro" id="IPR049962">
    <property type="entry name" value="THUMP_ThiI"/>
</dbReference>
<keyword evidence="2 11" id="KW-0963">Cytoplasm</keyword>
<accession>A0A2S2E472</accession>
<evidence type="ECO:0000256" key="1">
    <source>
        <dbReference type="ARBA" id="ARBA00004496"/>
    </source>
</evidence>
<dbReference type="InterPro" id="IPR054173">
    <property type="entry name" value="ThiI_fer"/>
</dbReference>
<comment type="function">
    <text evidence="11">Catalyzes the ATP-dependent transfer of a sulfur to tRNA to produce 4-thiouridine in position 8 of tRNAs, which functions as a near-UV photosensor. Also catalyzes the transfer of sulfur to the sulfur carrier protein ThiS, forming ThiS-thiocarboxylate. This is a step in the synthesis of thiazole, in the thiamine biosynthesis pathway. The sulfur is donated as persulfide by IscS.</text>
</comment>
<dbReference type="GO" id="GO:0009229">
    <property type="term" value="P:thiamine diphosphate biosynthetic process"/>
    <property type="evidence" value="ECO:0007669"/>
    <property type="project" value="UniProtKB-UniRule"/>
</dbReference>
<dbReference type="CDD" id="cd11716">
    <property type="entry name" value="THUMP_ThiI"/>
    <property type="match status" value="1"/>
</dbReference>
<keyword evidence="10 11" id="KW-0676">Redox-active center</keyword>
<keyword evidence="15" id="KW-1185">Reference proteome</keyword>
<comment type="pathway">
    <text evidence="11">Cofactor biosynthesis; thiamine diphosphate biosynthesis.</text>
</comment>
<dbReference type="AlphaFoldDB" id="A0A2S2E472"/>
<keyword evidence="4 11" id="KW-0808">Transferase</keyword>
<dbReference type="InterPro" id="IPR049961">
    <property type="entry name" value="ThiI_N"/>
</dbReference>
<dbReference type="HAMAP" id="MF_00021">
    <property type="entry name" value="ThiI"/>
    <property type="match status" value="1"/>
</dbReference>
<feature type="binding site" evidence="11">
    <location>
        <position position="305"/>
    </location>
    <ligand>
        <name>ATP</name>
        <dbReference type="ChEBI" id="CHEBI:30616"/>
    </ligand>
</feature>
<dbReference type="PROSITE" id="PS51165">
    <property type="entry name" value="THUMP"/>
    <property type="match status" value="1"/>
</dbReference>
<evidence type="ECO:0000256" key="10">
    <source>
        <dbReference type="ARBA" id="ARBA00023284"/>
    </source>
</evidence>
<dbReference type="Pfam" id="PF02568">
    <property type="entry name" value="ThiI"/>
    <property type="match status" value="1"/>
</dbReference>
<dbReference type="GO" id="GO:0004810">
    <property type="term" value="F:CCA tRNA nucleotidyltransferase activity"/>
    <property type="evidence" value="ECO:0007669"/>
    <property type="project" value="InterPro"/>
</dbReference>
<feature type="domain" description="THUMP" evidence="13">
    <location>
        <begin position="79"/>
        <end position="183"/>
    </location>
</feature>
<dbReference type="Proteomes" id="UP000245728">
    <property type="component" value="Chromosome"/>
</dbReference>
<evidence type="ECO:0000313" key="15">
    <source>
        <dbReference type="Proteomes" id="UP000245728"/>
    </source>
</evidence>
<dbReference type="SUPFAM" id="SSF52402">
    <property type="entry name" value="Adenine nucleotide alpha hydrolases-like"/>
    <property type="match status" value="1"/>
</dbReference>
<dbReference type="Pfam" id="PF00581">
    <property type="entry name" value="Rhodanese"/>
    <property type="match status" value="1"/>
</dbReference>
<dbReference type="CDD" id="cd01712">
    <property type="entry name" value="PPase_ThiI"/>
    <property type="match status" value="1"/>
</dbReference>
<dbReference type="SMART" id="SM00981">
    <property type="entry name" value="THUMP"/>
    <property type="match status" value="1"/>
</dbReference>
<dbReference type="KEGG" id="salh:HMF8227_01978"/>
<comment type="similarity">
    <text evidence="11">Belongs to the ThiI family.</text>
</comment>
<dbReference type="InterPro" id="IPR026340">
    <property type="entry name" value="THII_Thiazole_biosynth_dom"/>
</dbReference>
<dbReference type="InterPro" id="IPR004114">
    <property type="entry name" value="THUMP_dom"/>
</dbReference>
<feature type="binding site" evidence="11">
    <location>
        <begin position="201"/>
        <end position="202"/>
    </location>
    <ligand>
        <name>ATP</name>
        <dbReference type="ChEBI" id="CHEBI:30616"/>
    </ligand>
</feature>
<dbReference type="EC" id="2.8.1.4" evidence="11"/>
<dbReference type="Gene3D" id="3.40.250.10">
    <property type="entry name" value="Rhodanese-like domain"/>
    <property type="match status" value="1"/>
</dbReference>
<reference evidence="14 15" key="1">
    <citation type="submission" date="2018-05" db="EMBL/GenBank/DDBJ databases">
        <title>Salinimonas sp. HMF8227 Genome sequencing and assembly.</title>
        <authorList>
            <person name="Kang H."/>
            <person name="Kang J."/>
            <person name="Cha I."/>
            <person name="Kim H."/>
            <person name="Joh K."/>
        </authorList>
    </citation>
    <scope>NUCLEOTIDE SEQUENCE [LARGE SCALE GENOMIC DNA]</scope>
    <source>
        <strain evidence="14 15">HMF8227</strain>
    </source>
</reference>
<dbReference type="Pfam" id="PF02926">
    <property type="entry name" value="THUMP"/>
    <property type="match status" value="1"/>
</dbReference>
<dbReference type="EMBL" id="CP029347">
    <property type="protein sequence ID" value="AWL12448.1"/>
    <property type="molecule type" value="Genomic_DNA"/>
</dbReference>
<dbReference type="GO" id="GO:0140741">
    <property type="term" value="F:tRNA-uracil-4 sulfurtransferase activity"/>
    <property type="evidence" value="ECO:0007669"/>
    <property type="project" value="UniProtKB-EC"/>
</dbReference>
<dbReference type="InterPro" id="IPR014729">
    <property type="entry name" value="Rossmann-like_a/b/a_fold"/>
</dbReference>
<comment type="caution">
    <text evidence="11">Lacks conserved residue(s) required for the propagation of feature annotation.</text>
</comment>
<dbReference type="PANTHER" id="PTHR43209:SF1">
    <property type="entry name" value="TRNA SULFURTRANSFERASE"/>
    <property type="match status" value="1"/>
</dbReference>
<dbReference type="NCBIfam" id="TIGR00342">
    <property type="entry name" value="tRNA uracil 4-sulfurtransferase ThiI"/>
    <property type="match status" value="1"/>
</dbReference>
<comment type="catalytic activity">
    <reaction evidence="11">
        <text>[ThiI sulfur-carrier protein]-S-sulfanyl-L-cysteine + a uridine in tRNA + 2 reduced [2Fe-2S]-[ferredoxin] + ATP + H(+) = [ThiI sulfur-carrier protein]-L-cysteine + a 4-thiouridine in tRNA + 2 oxidized [2Fe-2S]-[ferredoxin] + AMP + diphosphate</text>
        <dbReference type="Rhea" id="RHEA:24176"/>
        <dbReference type="Rhea" id="RHEA-COMP:10000"/>
        <dbReference type="Rhea" id="RHEA-COMP:10001"/>
        <dbReference type="Rhea" id="RHEA-COMP:13337"/>
        <dbReference type="Rhea" id="RHEA-COMP:13338"/>
        <dbReference type="Rhea" id="RHEA-COMP:13339"/>
        <dbReference type="Rhea" id="RHEA-COMP:13340"/>
        <dbReference type="ChEBI" id="CHEBI:15378"/>
        <dbReference type="ChEBI" id="CHEBI:29950"/>
        <dbReference type="ChEBI" id="CHEBI:30616"/>
        <dbReference type="ChEBI" id="CHEBI:33019"/>
        <dbReference type="ChEBI" id="CHEBI:33737"/>
        <dbReference type="ChEBI" id="CHEBI:33738"/>
        <dbReference type="ChEBI" id="CHEBI:61963"/>
        <dbReference type="ChEBI" id="CHEBI:65315"/>
        <dbReference type="ChEBI" id="CHEBI:136798"/>
        <dbReference type="ChEBI" id="CHEBI:456215"/>
        <dbReference type="EC" id="2.8.1.4"/>
    </reaction>
</comment>
<dbReference type="GO" id="GO:0052837">
    <property type="term" value="P:thiazole biosynthetic process"/>
    <property type="evidence" value="ECO:0007669"/>
    <property type="project" value="InterPro"/>
</dbReference>
<dbReference type="InterPro" id="IPR050102">
    <property type="entry name" value="tRNA_sulfurtransferase_ThiI"/>
</dbReference>
<proteinExistence type="inferred from homology"/>
<feature type="binding site" evidence="11">
    <location>
        <position position="314"/>
    </location>
    <ligand>
        <name>ATP</name>
        <dbReference type="ChEBI" id="CHEBI:30616"/>
    </ligand>
</feature>
<evidence type="ECO:0000313" key="14">
    <source>
        <dbReference type="EMBL" id="AWL12448.1"/>
    </source>
</evidence>
<dbReference type="InterPro" id="IPR020536">
    <property type="entry name" value="ThiI_AANH"/>
</dbReference>
<evidence type="ECO:0000256" key="7">
    <source>
        <dbReference type="ARBA" id="ARBA00022884"/>
    </source>
</evidence>
<feature type="binding site" evidence="11">
    <location>
        <position position="283"/>
    </location>
    <ligand>
        <name>ATP</name>
        <dbReference type="ChEBI" id="CHEBI:30616"/>
    </ligand>
</feature>
<evidence type="ECO:0000256" key="11">
    <source>
        <dbReference type="HAMAP-Rule" id="MF_00021"/>
    </source>
</evidence>
<dbReference type="GO" id="GO:0005829">
    <property type="term" value="C:cytosol"/>
    <property type="evidence" value="ECO:0007669"/>
    <property type="project" value="TreeGrafter"/>
</dbReference>
<sequence length="501" mass="56266">MALLYSAASLATPSGTMKLIIKLHPEITIKSDDVRRRFTRLLESNVRNVFKPYEFKVAVHNRWDKLELVAAADTPEQQQQVRAQLKCIPGIEQCLLVKESDYQDLDDIYQQVKQVWGDKLAGKTFAVRAKRRGKHEFSSMEVARYVGGGLNQNCNTAGVKLKNPDVTIELEVNKDKLLIIHERFKCLGGMPLPTQEDVVSLISGGFDSSVASFQMIRRGARTHFCFFNLGGREHEIGVKQVCKYLWQRYSASHRVKFIGVDFEPVVAEILEKVDNGLMGVVLKRMMMRAAALVADKLATSTIVTGECMGQVSSQTLANLDVINKATDKLVLRPLIAMDKSEIIRQAREIGVEDLAAGIPEYCGVISKKPTVKAILERVEEEEAKLSADLIERVVYAADMQDIRRIVKEAEHQVSSAETSSTLPEAAVVVDIRSQDEVDDKPLSLDGIAIEHIPFFKLATQFAELPQDREYYLYCDRGVMSQMQALLLKEQGYSNVRVYRPK</sequence>
<organism evidence="14 15">
    <name type="scientific">Saliniradius amylolyticus</name>
    <dbReference type="NCBI Taxonomy" id="2183582"/>
    <lineage>
        <taxon>Bacteria</taxon>
        <taxon>Pseudomonadati</taxon>
        <taxon>Pseudomonadota</taxon>
        <taxon>Gammaproteobacteria</taxon>
        <taxon>Alteromonadales</taxon>
        <taxon>Alteromonadaceae</taxon>
        <taxon>Saliniradius</taxon>
    </lineage>
</organism>
<gene>
    <name evidence="11" type="primary">thiI</name>
    <name evidence="14" type="ORF">HMF8227_01978</name>
</gene>
<dbReference type="Gene3D" id="3.30.2130.30">
    <property type="match status" value="1"/>
</dbReference>
<dbReference type="UniPathway" id="UPA00060"/>
<feature type="domain" description="Rhodanese" evidence="12">
    <location>
        <begin position="422"/>
        <end position="498"/>
    </location>
</feature>
<evidence type="ECO:0000256" key="6">
    <source>
        <dbReference type="ARBA" id="ARBA00022840"/>
    </source>
</evidence>
<evidence type="ECO:0000256" key="3">
    <source>
        <dbReference type="ARBA" id="ARBA00022555"/>
    </source>
</evidence>
<evidence type="ECO:0000259" key="13">
    <source>
        <dbReference type="PROSITE" id="PS51165"/>
    </source>
</evidence>
<keyword evidence="3 11" id="KW-0820">tRNA-binding</keyword>
<dbReference type="InterPro" id="IPR003720">
    <property type="entry name" value="tRNA_STrfase"/>
</dbReference>
<evidence type="ECO:0000256" key="9">
    <source>
        <dbReference type="ARBA" id="ARBA00023157"/>
    </source>
</evidence>
<dbReference type="GO" id="GO:0002937">
    <property type="term" value="P:tRNA 4-thiouridine biosynthesis"/>
    <property type="evidence" value="ECO:0007669"/>
    <property type="project" value="TreeGrafter"/>
</dbReference>
<dbReference type="CDD" id="cd00158">
    <property type="entry name" value="RHOD"/>
    <property type="match status" value="1"/>
</dbReference>
<dbReference type="InterPro" id="IPR036873">
    <property type="entry name" value="Rhodanese-like_dom_sf"/>
</dbReference>
<comment type="subcellular location">
    <subcellularLocation>
        <location evidence="1 11">Cytoplasm</location>
    </subcellularLocation>
</comment>
<keyword evidence="6 11" id="KW-0067">ATP-binding</keyword>